<organism evidence="11 12">
    <name type="scientific">Arboricoccus pini</name>
    <dbReference type="NCBI Taxonomy" id="1963835"/>
    <lineage>
        <taxon>Bacteria</taxon>
        <taxon>Pseudomonadati</taxon>
        <taxon>Pseudomonadota</taxon>
        <taxon>Alphaproteobacteria</taxon>
        <taxon>Geminicoccales</taxon>
        <taxon>Geminicoccaceae</taxon>
        <taxon>Arboricoccus</taxon>
    </lineage>
</organism>
<evidence type="ECO:0000259" key="10">
    <source>
        <dbReference type="Pfam" id="PF08323"/>
    </source>
</evidence>
<comment type="pathway">
    <text evidence="3 8">Glycan biosynthesis; glycogen biosynthesis.</text>
</comment>
<dbReference type="NCBIfam" id="NF001899">
    <property type="entry name" value="PRK00654.1-2"/>
    <property type="match status" value="1"/>
</dbReference>
<dbReference type="OrthoDB" id="9808590at2"/>
<feature type="binding site" evidence="8">
    <location>
        <position position="20"/>
    </location>
    <ligand>
        <name>ADP-alpha-D-glucose</name>
        <dbReference type="ChEBI" id="CHEBI:57498"/>
    </ligand>
</feature>
<dbReference type="AlphaFoldDB" id="A0A212R4A1"/>
<dbReference type="UniPathway" id="UPA00164"/>
<dbReference type="Pfam" id="PF00534">
    <property type="entry name" value="Glycos_transf_1"/>
    <property type="match status" value="1"/>
</dbReference>
<dbReference type="GO" id="GO:0004373">
    <property type="term" value="F:alpha-1,4-glucan glucosyltransferase (UDP-glucose donor) activity"/>
    <property type="evidence" value="ECO:0007669"/>
    <property type="project" value="InterPro"/>
</dbReference>
<dbReference type="HAMAP" id="MF_00484">
    <property type="entry name" value="Glycogen_synth"/>
    <property type="match status" value="1"/>
</dbReference>
<dbReference type="PANTHER" id="PTHR45825">
    <property type="entry name" value="GRANULE-BOUND STARCH SYNTHASE 1, CHLOROPLASTIC/AMYLOPLASTIC"/>
    <property type="match status" value="1"/>
</dbReference>
<comment type="function">
    <text evidence="2 8">Synthesizes alpha-1,4-glucan chains using ADP-glucose.</text>
</comment>
<protein>
    <recommendedName>
        <fullName evidence="8">Glycogen synthase</fullName>
        <ecNumber evidence="8">2.4.1.21</ecNumber>
    </recommendedName>
    <alternativeName>
        <fullName evidence="8">Starch [bacterial glycogen] synthase</fullName>
    </alternativeName>
</protein>
<comment type="similarity">
    <text evidence="4 8">Belongs to the glycosyltransferase 1 family. Bacterial/plant glycogen synthase subfamily.</text>
</comment>
<keyword evidence="12" id="KW-1185">Reference proteome</keyword>
<feature type="domain" description="Glycosyl transferase family 1" evidence="9">
    <location>
        <begin position="296"/>
        <end position="433"/>
    </location>
</feature>
<dbReference type="PANTHER" id="PTHR45825:SF11">
    <property type="entry name" value="ALPHA AMYLASE DOMAIN-CONTAINING PROTEIN"/>
    <property type="match status" value="1"/>
</dbReference>
<dbReference type="RefSeq" id="WP_088561205.1">
    <property type="nucleotide sequence ID" value="NZ_FYEH01000005.1"/>
</dbReference>
<dbReference type="SUPFAM" id="SSF53756">
    <property type="entry name" value="UDP-Glycosyltransferase/glycogen phosphorylase"/>
    <property type="match status" value="1"/>
</dbReference>
<comment type="catalytic activity">
    <reaction evidence="1 8">
        <text>[(1-&gt;4)-alpha-D-glucosyl](n) + ADP-alpha-D-glucose = [(1-&gt;4)-alpha-D-glucosyl](n+1) + ADP + H(+)</text>
        <dbReference type="Rhea" id="RHEA:18189"/>
        <dbReference type="Rhea" id="RHEA-COMP:9584"/>
        <dbReference type="Rhea" id="RHEA-COMP:9587"/>
        <dbReference type="ChEBI" id="CHEBI:15378"/>
        <dbReference type="ChEBI" id="CHEBI:15444"/>
        <dbReference type="ChEBI" id="CHEBI:57498"/>
        <dbReference type="ChEBI" id="CHEBI:456216"/>
        <dbReference type="EC" id="2.4.1.21"/>
    </reaction>
</comment>
<evidence type="ECO:0000256" key="5">
    <source>
        <dbReference type="ARBA" id="ARBA00022676"/>
    </source>
</evidence>
<dbReference type="Pfam" id="PF08323">
    <property type="entry name" value="Glyco_transf_5"/>
    <property type="match status" value="1"/>
</dbReference>
<name>A0A212R4A1_9PROT</name>
<dbReference type="NCBIfam" id="TIGR02095">
    <property type="entry name" value="glgA"/>
    <property type="match status" value="1"/>
</dbReference>
<gene>
    <name evidence="8" type="primary">glgA</name>
    <name evidence="11" type="ORF">SAMN07250955_105201</name>
</gene>
<dbReference type="Gene3D" id="3.40.50.2000">
    <property type="entry name" value="Glycogen Phosphorylase B"/>
    <property type="match status" value="2"/>
</dbReference>
<proteinExistence type="inferred from homology"/>
<evidence type="ECO:0000256" key="4">
    <source>
        <dbReference type="ARBA" id="ARBA00010281"/>
    </source>
</evidence>
<evidence type="ECO:0000256" key="3">
    <source>
        <dbReference type="ARBA" id="ARBA00004964"/>
    </source>
</evidence>
<evidence type="ECO:0000256" key="8">
    <source>
        <dbReference type="HAMAP-Rule" id="MF_00484"/>
    </source>
</evidence>
<sequence>MSGLSLRVLSIASEFFPLIKTGGLADIAGALPAAMAREDVHILTLLPAYPAVLAAVSSEPAVDLWDLPGGPANILRARSPSGADLLLLDAPHLYARPGGPYHMPDGREWPDNALRFAALARAAEHLGRGALPGYLPDIVHAHDWQTALAPAYLALGAGPRPKTVVTIHNIAFQGLFPPDLLPSLHLPTSAFAAEGVEFYGQIGFLKAGLFYADKITTVSPSYAREIQSAPEGYGLEGLLRKRAVDLSGILNGLDVDIWNPASDPSLPQGYDANDLAGKAAAKLALQQTMGLAPDPEALLFAVISRLTGQKGLDLVLQALPLIRARGGQLALLGTGEPALERGFRAAALADPKSIACRIGYDEGLAHLIQAGSDAILIPSRFEPCGLTQLAGLCYGTLPIVTRVGGLGDTVIDANEAALADGVATGIIVPVASQPSLELALERGFDLWQQQTVWQTVRRRAMTRSVGWDVSARHYRALYDDLLRIA</sequence>
<evidence type="ECO:0000256" key="7">
    <source>
        <dbReference type="ARBA" id="ARBA00023056"/>
    </source>
</evidence>
<evidence type="ECO:0000256" key="2">
    <source>
        <dbReference type="ARBA" id="ARBA00002764"/>
    </source>
</evidence>
<dbReference type="InterPro" id="IPR011835">
    <property type="entry name" value="GS/SS"/>
</dbReference>
<keyword evidence="7 8" id="KW-0320">Glycogen biosynthesis</keyword>
<keyword evidence="5 8" id="KW-0328">Glycosyltransferase</keyword>
<dbReference type="GO" id="GO:0005978">
    <property type="term" value="P:glycogen biosynthetic process"/>
    <property type="evidence" value="ECO:0007669"/>
    <property type="project" value="UniProtKB-UniRule"/>
</dbReference>
<dbReference type="InterPro" id="IPR013534">
    <property type="entry name" value="Starch_synth_cat_dom"/>
</dbReference>
<dbReference type="EC" id="2.4.1.21" evidence="8"/>
<keyword evidence="6 8" id="KW-0808">Transferase</keyword>
<dbReference type="EMBL" id="FYEH01000005">
    <property type="protein sequence ID" value="SNB66840.1"/>
    <property type="molecule type" value="Genomic_DNA"/>
</dbReference>
<dbReference type="InterPro" id="IPR001296">
    <property type="entry name" value="Glyco_trans_1"/>
</dbReference>
<evidence type="ECO:0000259" key="9">
    <source>
        <dbReference type="Pfam" id="PF00534"/>
    </source>
</evidence>
<feature type="domain" description="Starch synthase catalytic" evidence="10">
    <location>
        <begin position="7"/>
        <end position="241"/>
    </location>
</feature>
<dbReference type="Proteomes" id="UP000197065">
    <property type="component" value="Unassembled WGS sequence"/>
</dbReference>
<evidence type="ECO:0000313" key="11">
    <source>
        <dbReference type="EMBL" id="SNB66840.1"/>
    </source>
</evidence>
<evidence type="ECO:0000313" key="12">
    <source>
        <dbReference type="Proteomes" id="UP000197065"/>
    </source>
</evidence>
<dbReference type="GO" id="GO:0005829">
    <property type="term" value="C:cytosol"/>
    <property type="evidence" value="ECO:0007669"/>
    <property type="project" value="TreeGrafter"/>
</dbReference>
<accession>A0A212R4A1</accession>
<evidence type="ECO:0000256" key="1">
    <source>
        <dbReference type="ARBA" id="ARBA00001478"/>
    </source>
</evidence>
<dbReference type="CDD" id="cd03791">
    <property type="entry name" value="GT5_Glycogen_synthase_DULL1-like"/>
    <property type="match status" value="1"/>
</dbReference>
<dbReference type="GO" id="GO:0009011">
    <property type="term" value="F:alpha-1,4-glucan glucosyltransferase (ADP-glucose donor) activity"/>
    <property type="evidence" value="ECO:0007669"/>
    <property type="project" value="UniProtKB-UniRule"/>
</dbReference>
<evidence type="ECO:0000256" key="6">
    <source>
        <dbReference type="ARBA" id="ARBA00022679"/>
    </source>
</evidence>
<reference evidence="11 12" key="1">
    <citation type="submission" date="2017-06" db="EMBL/GenBank/DDBJ databases">
        <authorList>
            <person name="Kim H.J."/>
            <person name="Triplett B.A."/>
        </authorList>
    </citation>
    <scope>NUCLEOTIDE SEQUENCE [LARGE SCALE GENOMIC DNA]</scope>
    <source>
        <strain evidence="11 12">B29T1</strain>
    </source>
</reference>